<accession>A0A9D1R1H6</accession>
<keyword evidence="1" id="KW-0472">Membrane</keyword>
<reference evidence="2" key="1">
    <citation type="journal article" date="2021" name="PeerJ">
        <title>Extensive microbial diversity within the chicken gut microbiome revealed by metagenomics and culture.</title>
        <authorList>
            <person name="Gilroy R."/>
            <person name="Ravi A."/>
            <person name="Getino M."/>
            <person name="Pursley I."/>
            <person name="Horton D.L."/>
            <person name="Alikhan N.F."/>
            <person name="Baker D."/>
            <person name="Gharbi K."/>
            <person name="Hall N."/>
            <person name="Watson M."/>
            <person name="Adriaenssens E.M."/>
            <person name="Foster-Nyarko E."/>
            <person name="Jarju S."/>
            <person name="Secka A."/>
            <person name="Antonio M."/>
            <person name="Oren A."/>
            <person name="Chaudhuri R.R."/>
            <person name="La Ragione R."/>
            <person name="Hildebrand F."/>
            <person name="Pallen M.J."/>
        </authorList>
    </citation>
    <scope>NUCLEOTIDE SEQUENCE</scope>
    <source>
        <strain evidence="2">ChiSxjej5B17-1746</strain>
    </source>
</reference>
<reference evidence="2" key="2">
    <citation type="submission" date="2021-04" db="EMBL/GenBank/DDBJ databases">
        <authorList>
            <person name="Gilroy R."/>
        </authorList>
    </citation>
    <scope>NUCLEOTIDE SEQUENCE</scope>
    <source>
        <strain evidence="2">ChiSxjej5B17-1746</strain>
    </source>
</reference>
<organism evidence="2 3">
    <name type="scientific">Candidatus Bilophila faecipullorum</name>
    <dbReference type="NCBI Taxonomy" id="2838482"/>
    <lineage>
        <taxon>Bacteria</taxon>
        <taxon>Pseudomonadati</taxon>
        <taxon>Thermodesulfobacteriota</taxon>
        <taxon>Desulfovibrionia</taxon>
        <taxon>Desulfovibrionales</taxon>
        <taxon>Desulfovibrionaceae</taxon>
        <taxon>Bilophila</taxon>
    </lineage>
</organism>
<feature type="transmembrane region" description="Helical" evidence="1">
    <location>
        <begin position="114"/>
        <end position="138"/>
    </location>
</feature>
<gene>
    <name evidence="2" type="ORF">H9874_04385</name>
</gene>
<comment type="caution">
    <text evidence="2">The sequence shown here is derived from an EMBL/GenBank/DDBJ whole genome shotgun (WGS) entry which is preliminary data.</text>
</comment>
<name>A0A9D1R1H6_9BACT</name>
<dbReference type="AlphaFoldDB" id="A0A9D1R1H6"/>
<evidence type="ECO:0000313" key="2">
    <source>
        <dbReference type="EMBL" id="HIW78367.1"/>
    </source>
</evidence>
<sequence>MSDVLLWLHPLMQVCAAVLGVWAMWQGMKRAAMLYGKKKMLFPWKQHVRLGTLALVLWILGGLGFYVTLDLFGSTHITGLHAELAWPIIGLAFLGLITGYILNRYKKKRTVLPLVHGVLNVVLIILVAIECYTGIGVWENFS</sequence>
<feature type="transmembrane region" description="Helical" evidence="1">
    <location>
        <begin position="84"/>
        <end position="102"/>
    </location>
</feature>
<protein>
    <recommendedName>
        <fullName evidence="4">DUF4079 domain-containing protein</fullName>
    </recommendedName>
</protein>
<keyword evidence="1" id="KW-1133">Transmembrane helix</keyword>
<feature type="transmembrane region" description="Helical" evidence="1">
    <location>
        <begin position="6"/>
        <end position="27"/>
    </location>
</feature>
<feature type="transmembrane region" description="Helical" evidence="1">
    <location>
        <begin position="48"/>
        <end position="69"/>
    </location>
</feature>
<keyword evidence="1" id="KW-0812">Transmembrane</keyword>
<evidence type="ECO:0008006" key="4">
    <source>
        <dbReference type="Google" id="ProtNLM"/>
    </source>
</evidence>
<evidence type="ECO:0000256" key="1">
    <source>
        <dbReference type="SAM" id="Phobius"/>
    </source>
</evidence>
<dbReference type="Proteomes" id="UP000824264">
    <property type="component" value="Unassembled WGS sequence"/>
</dbReference>
<proteinExistence type="predicted"/>
<evidence type="ECO:0000313" key="3">
    <source>
        <dbReference type="Proteomes" id="UP000824264"/>
    </source>
</evidence>
<dbReference type="EMBL" id="DXGI01000157">
    <property type="protein sequence ID" value="HIW78367.1"/>
    <property type="molecule type" value="Genomic_DNA"/>
</dbReference>